<evidence type="ECO:0000313" key="5">
    <source>
        <dbReference type="EMBL" id="GLB37406.1"/>
    </source>
</evidence>
<dbReference type="CDD" id="cd11296">
    <property type="entry name" value="O-FucT_like"/>
    <property type="match status" value="1"/>
</dbReference>
<dbReference type="OrthoDB" id="423313at2759"/>
<evidence type="ECO:0000256" key="4">
    <source>
        <dbReference type="SAM" id="Phobius"/>
    </source>
</evidence>
<organism evidence="5 6">
    <name type="scientific">Lyophyllum shimeji</name>
    <name type="common">Hon-shimeji</name>
    <name type="synonym">Tricholoma shimeji</name>
    <dbReference type="NCBI Taxonomy" id="47721"/>
    <lineage>
        <taxon>Eukaryota</taxon>
        <taxon>Fungi</taxon>
        <taxon>Dikarya</taxon>
        <taxon>Basidiomycota</taxon>
        <taxon>Agaricomycotina</taxon>
        <taxon>Agaricomycetes</taxon>
        <taxon>Agaricomycetidae</taxon>
        <taxon>Agaricales</taxon>
        <taxon>Tricholomatineae</taxon>
        <taxon>Lyophyllaceae</taxon>
        <taxon>Lyophyllum</taxon>
    </lineage>
</organism>
<name>A0A9P3UNK8_LYOSH</name>
<keyword evidence="4" id="KW-1133">Transmembrane helix</keyword>
<dbReference type="Gene3D" id="3.40.50.11350">
    <property type="match status" value="1"/>
</dbReference>
<keyword evidence="4" id="KW-0472">Membrane</keyword>
<gene>
    <name evidence="5" type="ORF">LshimejAT787_0404570</name>
</gene>
<dbReference type="Pfam" id="PF10250">
    <property type="entry name" value="O-FucT"/>
    <property type="match status" value="1"/>
</dbReference>
<dbReference type="EMBL" id="BRPK01000004">
    <property type="protein sequence ID" value="GLB37406.1"/>
    <property type="molecule type" value="Genomic_DNA"/>
</dbReference>
<dbReference type="InterPro" id="IPR019378">
    <property type="entry name" value="GDP-Fuc_O-FucTrfase"/>
</dbReference>
<sequence length="471" mass="52666">MAKSTCSLFYQRGRRSIQAPAVLWCLILVSTISVFYYTTSISCNPPSCEAVLSNAICHSSTSTRANSDPWDTSHYVKGPPRNRFQDNLRKDAFYITSWSNAGFTNQFISYVNMIYLGIISDRIPVVPPFAPDHHISPSAGPLDFGKIFNLTELRRSLRKPILEWSEVKALAPRLSIGAPSSVEGLGCWSTRPPDQKDPIRAPNLLHHLGLDVSYTRLPPHVRHEPALAANAHVALLPLAEKIFPWNPVSNPEDQTLMAPSPLGATLAPDHHMACFDLMYFASAGTQPYEWKTSWSPAWRFVGHHLKFTHPVTELAKQYVRKALRVTAGEIPPFIAVHARRGDFAHQCFDVPSQCLAPVSAYLRRVKEVQGSLFVKAGIKVTEVLMTSDETNPKFWSEVKEQGWKYIDHVAERTLDRHGEWYLPIIDIVAQSLGIGFVGSMDSTVSIVSARRVEDWNDGITRVVGWGGRDLD</sequence>
<protein>
    <submittedName>
        <fullName evidence="5">GDP-fucose protein O-fucosyltransferase</fullName>
    </submittedName>
</protein>
<evidence type="ECO:0000256" key="2">
    <source>
        <dbReference type="ARBA" id="ARBA00023253"/>
    </source>
</evidence>
<comment type="caution">
    <text evidence="5">The sequence shown here is derived from an EMBL/GenBank/DDBJ whole genome shotgun (WGS) entry which is preliminary data.</text>
</comment>
<reference evidence="5" key="1">
    <citation type="submission" date="2022-07" db="EMBL/GenBank/DDBJ databases">
        <title>The genome of Lyophyllum shimeji provides insight into the initial evolution of ectomycorrhizal fungal genome.</title>
        <authorList>
            <person name="Kobayashi Y."/>
            <person name="Shibata T."/>
            <person name="Hirakawa H."/>
            <person name="Shigenobu S."/>
            <person name="Nishiyama T."/>
            <person name="Yamada A."/>
            <person name="Hasebe M."/>
            <person name="Kawaguchi M."/>
        </authorList>
    </citation>
    <scope>NUCLEOTIDE SEQUENCE</scope>
    <source>
        <strain evidence="5">AT787</strain>
    </source>
</reference>
<feature type="transmembrane region" description="Helical" evidence="4">
    <location>
        <begin position="21"/>
        <end position="38"/>
    </location>
</feature>
<keyword evidence="1" id="KW-0808">Transferase</keyword>
<keyword evidence="2" id="KW-0294">Fucose metabolism</keyword>
<keyword evidence="6" id="KW-1185">Reference proteome</keyword>
<dbReference type="GO" id="GO:0006004">
    <property type="term" value="P:fucose metabolic process"/>
    <property type="evidence" value="ECO:0007669"/>
    <property type="project" value="UniProtKB-KW"/>
</dbReference>
<dbReference type="Proteomes" id="UP001063166">
    <property type="component" value="Unassembled WGS sequence"/>
</dbReference>
<evidence type="ECO:0000313" key="6">
    <source>
        <dbReference type="Proteomes" id="UP001063166"/>
    </source>
</evidence>
<dbReference type="AlphaFoldDB" id="A0A9P3UNK8"/>
<keyword evidence="3" id="KW-0119">Carbohydrate metabolism</keyword>
<dbReference type="GO" id="GO:0016740">
    <property type="term" value="F:transferase activity"/>
    <property type="evidence" value="ECO:0007669"/>
    <property type="project" value="UniProtKB-KW"/>
</dbReference>
<evidence type="ECO:0000256" key="3">
    <source>
        <dbReference type="ARBA" id="ARBA00023277"/>
    </source>
</evidence>
<keyword evidence="4" id="KW-0812">Transmembrane</keyword>
<evidence type="ECO:0000256" key="1">
    <source>
        <dbReference type="ARBA" id="ARBA00022679"/>
    </source>
</evidence>
<proteinExistence type="predicted"/>
<accession>A0A9P3UNK8</accession>